<evidence type="ECO:0000256" key="1">
    <source>
        <dbReference type="SAM" id="MobiDB-lite"/>
    </source>
</evidence>
<organism evidence="2 3">
    <name type="scientific">Klebsiella pneumoniae subsp. pneumoniae</name>
    <dbReference type="NCBI Taxonomy" id="72407"/>
    <lineage>
        <taxon>Bacteria</taxon>
        <taxon>Pseudomonadati</taxon>
        <taxon>Pseudomonadota</taxon>
        <taxon>Gammaproteobacteria</taxon>
        <taxon>Enterobacterales</taxon>
        <taxon>Enterobacteriaceae</taxon>
        <taxon>Klebsiella/Raoultella group</taxon>
        <taxon>Klebsiella</taxon>
        <taxon>Klebsiella pneumoniae complex</taxon>
    </lineage>
</organism>
<evidence type="ECO:0000313" key="3">
    <source>
        <dbReference type="Proteomes" id="UP000594592"/>
    </source>
</evidence>
<dbReference type="Proteomes" id="UP000594592">
    <property type="component" value="Chromosome"/>
</dbReference>
<reference evidence="2 3" key="1">
    <citation type="submission" date="2020-11" db="EMBL/GenBank/DDBJ databases">
        <title>Whole Genome sequence of MDR strain of Klebsiella pneumoniae K219 isolated from sputum.</title>
        <authorList>
            <person name="Aditi B.P."/>
            <person name="Mahalakshmi K."/>
            <person name="Naveen Kumar V."/>
        </authorList>
    </citation>
    <scope>NUCLEOTIDE SEQUENCE [LARGE SCALE GENOMIC DNA]</scope>
    <source>
        <strain evidence="2 3">K219</strain>
    </source>
</reference>
<gene>
    <name evidence="2" type="ORF">IUJ34_13525</name>
</gene>
<dbReference type="AlphaFoldDB" id="A0A7S9HEF7"/>
<dbReference type="EMBL" id="CP064820">
    <property type="protein sequence ID" value="QPG07296.1"/>
    <property type="molecule type" value="Genomic_DNA"/>
</dbReference>
<sequence>MNQQNAPLNQRKIAEVGSGKPSNGAGWRAVNQLNQLNQHYFCLLSEKQRLTERGKHDSTNFSIRAAGGRP</sequence>
<feature type="region of interest" description="Disordered" evidence="1">
    <location>
        <begin position="1"/>
        <end position="26"/>
    </location>
</feature>
<name>A0A7S9HEF7_KLEPN</name>
<protein>
    <submittedName>
        <fullName evidence="2">Uncharacterized protein</fullName>
    </submittedName>
</protein>
<accession>A0A7S9HEF7</accession>
<proteinExistence type="predicted"/>
<evidence type="ECO:0000313" key="2">
    <source>
        <dbReference type="EMBL" id="QPG07296.1"/>
    </source>
</evidence>